<feature type="compositionally biased region" description="Low complexity" evidence="3">
    <location>
        <begin position="476"/>
        <end position="499"/>
    </location>
</feature>
<keyword evidence="2" id="KW-0812">Transmembrane</keyword>
<dbReference type="GO" id="GO:0005886">
    <property type="term" value="C:plasma membrane"/>
    <property type="evidence" value="ECO:0007669"/>
    <property type="project" value="UniProtKB-SubCell"/>
</dbReference>
<organism evidence="4 5">
    <name type="scientific">Rugamonas fusca</name>
    <dbReference type="NCBI Taxonomy" id="2758568"/>
    <lineage>
        <taxon>Bacteria</taxon>
        <taxon>Pseudomonadati</taxon>
        <taxon>Pseudomonadota</taxon>
        <taxon>Betaproteobacteria</taxon>
        <taxon>Burkholderiales</taxon>
        <taxon>Oxalobacteraceae</taxon>
        <taxon>Telluria group</taxon>
        <taxon>Rugamonas</taxon>
    </lineage>
</organism>
<keyword evidence="5" id="KW-1185">Reference proteome</keyword>
<evidence type="ECO:0000313" key="5">
    <source>
        <dbReference type="Proteomes" id="UP000566711"/>
    </source>
</evidence>
<feature type="region of interest" description="Disordered" evidence="3">
    <location>
        <begin position="473"/>
        <end position="505"/>
    </location>
</feature>
<dbReference type="Pfam" id="PF02321">
    <property type="entry name" value="OEP"/>
    <property type="match status" value="2"/>
</dbReference>
<dbReference type="SUPFAM" id="SSF56954">
    <property type="entry name" value="Outer membrane efflux proteins (OEP)"/>
    <property type="match status" value="1"/>
</dbReference>
<dbReference type="PANTHER" id="PTHR30203:SF32">
    <property type="entry name" value="CATION EFFLUX SYSTEM PROTEIN CUSC"/>
    <property type="match status" value="1"/>
</dbReference>
<reference evidence="4 5" key="1">
    <citation type="submission" date="2020-07" db="EMBL/GenBank/DDBJ databases">
        <title>Novel species isolated from subtropical streams in China.</title>
        <authorList>
            <person name="Lu H."/>
        </authorList>
    </citation>
    <scope>NUCLEOTIDE SEQUENCE [LARGE SCALE GENOMIC DNA]</scope>
    <source>
        <strain evidence="4 5">FT3S</strain>
    </source>
</reference>
<dbReference type="InterPro" id="IPR010131">
    <property type="entry name" value="MdtP/NodT-like"/>
</dbReference>
<dbReference type="AlphaFoldDB" id="A0A7W2EDK8"/>
<dbReference type="Gene3D" id="1.20.1600.10">
    <property type="entry name" value="Outer membrane efflux proteins (OEP)"/>
    <property type="match status" value="1"/>
</dbReference>
<dbReference type="InterPro" id="IPR003423">
    <property type="entry name" value="OMP_efflux"/>
</dbReference>
<feature type="signal peptide" evidence="2">
    <location>
        <begin position="1"/>
        <end position="28"/>
    </location>
</feature>
<evidence type="ECO:0000256" key="3">
    <source>
        <dbReference type="SAM" id="MobiDB-lite"/>
    </source>
</evidence>
<evidence type="ECO:0000256" key="2">
    <source>
        <dbReference type="RuleBase" id="RU362097"/>
    </source>
</evidence>
<gene>
    <name evidence="4" type="ORF">H3H36_01220</name>
</gene>
<keyword evidence="2" id="KW-0564">Palmitate</keyword>
<dbReference type="Gene3D" id="2.20.200.10">
    <property type="entry name" value="Outer membrane efflux proteins (OEP)"/>
    <property type="match status" value="1"/>
</dbReference>
<sequence length="505" mass="51574">MTHTVSSTPQAPRMARAAGVLCALAAMAGCTAFRQVPPPPAPAPFVAPAGWSGAPGMPGATGAQASLVDWWQRFHDPMLDRLIGQALDVNTSVAVARAALLQARATRDVAAAGLGTTVSVSASAQRSKTDGANASNSYAAGFDASWEPDVFGRNGYALAAGEATVRATEVSLADVRVTVAAEVARNYIDLRGAQARLAIARDNVASQEATMQITDWRVQAGLLTSLEQQQALSATELAKAQLPLLETSVAQLTHSLAVLCGQAPATLDAMLASAAPIPEGGAELALSLPADTLRQRPDVRAAEFQVRAAMARVGQADAARYPSFRLEGSIGLHGLGIGGTGSTILRALLGSVSGNAFDGGASVAQLRLEQGALAQSHAAYRATVLAALQDVEDALSALAGDRRRLEHLRSAAAAANNAALLARQRYASGLVDFQTVLETQRTLYSAQDSVAATSASLGDDQVRLYKALGGGWQPDGAPAAAPAPAAAAKTGATAPASPSKGHDAS</sequence>
<comment type="caution">
    <text evidence="4">The sequence shown here is derived from an EMBL/GenBank/DDBJ whole genome shotgun (WGS) entry which is preliminary data.</text>
</comment>
<dbReference type="NCBIfam" id="TIGR01845">
    <property type="entry name" value="outer_NodT"/>
    <property type="match status" value="1"/>
</dbReference>
<evidence type="ECO:0000313" key="4">
    <source>
        <dbReference type="EMBL" id="MBA5603983.1"/>
    </source>
</evidence>
<keyword evidence="2" id="KW-0732">Signal</keyword>
<accession>A0A7W2EDK8</accession>
<evidence type="ECO:0000256" key="1">
    <source>
        <dbReference type="ARBA" id="ARBA00007613"/>
    </source>
</evidence>
<dbReference type="GO" id="GO:0015562">
    <property type="term" value="F:efflux transmembrane transporter activity"/>
    <property type="evidence" value="ECO:0007669"/>
    <property type="project" value="InterPro"/>
</dbReference>
<comment type="similarity">
    <text evidence="1 2">Belongs to the outer membrane factor (OMF) (TC 1.B.17) family.</text>
</comment>
<dbReference type="Proteomes" id="UP000566711">
    <property type="component" value="Unassembled WGS sequence"/>
</dbReference>
<feature type="chain" id="PRO_5031603887" evidence="2">
    <location>
        <begin position="29"/>
        <end position="505"/>
    </location>
</feature>
<name>A0A7W2EDK8_9BURK</name>
<keyword evidence="2" id="KW-0472">Membrane</keyword>
<protein>
    <submittedName>
        <fullName evidence="4">Efflux transporter outer membrane subunit</fullName>
    </submittedName>
</protein>
<comment type="subcellular location">
    <subcellularLocation>
        <location evidence="2">Cell membrane</location>
        <topology evidence="2">Lipid-anchor</topology>
    </subcellularLocation>
</comment>
<keyword evidence="2" id="KW-1134">Transmembrane beta strand</keyword>
<dbReference type="RefSeq" id="WP_182213151.1">
    <property type="nucleotide sequence ID" value="NZ_JACEZS010000001.1"/>
</dbReference>
<keyword evidence="2" id="KW-0449">Lipoprotein</keyword>
<dbReference type="PANTHER" id="PTHR30203">
    <property type="entry name" value="OUTER MEMBRANE CATION EFFLUX PROTEIN"/>
    <property type="match status" value="1"/>
</dbReference>
<dbReference type="EMBL" id="JACEZS010000001">
    <property type="protein sequence ID" value="MBA5603983.1"/>
    <property type="molecule type" value="Genomic_DNA"/>
</dbReference>
<proteinExistence type="inferred from homology"/>